<keyword evidence="2" id="KW-0560">Oxidoreductase</keyword>
<dbReference type="InterPro" id="IPR050608">
    <property type="entry name" value="NmrA-type/Isoflavone_red_sf"/>
</dbReference>
<dbReference type="STRING" id="4537.A0A0E0JG52"/>
<keyword evidence="1" id="KW-0521">NADP</keyword>
<dbReference type="EnsemblPlants" id="OPUNC01G08590.1">
    <property type="protein sequence ID" value="OPUNC01G08590.1"/>
    <property type="gene ID" value="OPUNC01G08590"/>
</dbReference>
<dbReference type="Proteomes" id="UP000026962">
    <property type="component" value="Chromosome 1"/>
</dbReference>
<dbReference type="HOGENOM" id="CLU_060833_0_1_1"/>
<dbReference type="GO" id="GO:0016491">
    <property type="term" value="F:oxidoreductase activity"/>
    <property type="evidence" value="ECO:0007669"/>
    <property type="project" value="UniProtKB-KW"/>
</dbReference>
<keyword evidence="5" id="KW-1185">Reference proteome</keyword>
<dbReference type="Pfam" id="PF05368">
    <property type="entry name" value="NmrA"/>
    <property type="match status" value="1"/>
</dbReference>
<dbReference type="InterPro" id="IPR045312">
    <property type="entry name" value="PCBER-like"/>
</dbReference>
<evidence type="ECO:0000313" key="5">
    <source>
        <dbReference type="Proteomes" id="UP000026962"/>
    </source>
</evidence>
<dbReference type="Gramene" id="OPUNC01G08590.1">
    <property type="protein sequence ID" value="OPUNC01G08590.1"/>
    <property type="gene ID" value="OPUNC01G08590"/>
</dbReference>
<sequence>MASSRILVIGGTGRIGRHLVAASLNAGHPTAVLVRPATAGAGADDPVRAKLLEELHNHGARIVNGDIKDHESLVAAMEHADVVISAVGHTSPEEVESQLKIMRAIQDTGNVKRFVPSEYGCNLELADQMLEPARSILGAKLRVREALRASEIPHTIICSYWNHGFLLPKAGDPEADGPPVTRVTIFGDAMFVNEKDMSTVTIKAVDDPRTLNKVLHVRPPANLCSLHQLVSLWERKIGKNLEKCYILEEELTRKVQTSPFPLNFQLAMVHSTLLAGVPSAACEQITVGGDDASDNCNDNEVEATELYPSMNYVSVEEYINGLIV</sequence>
<evidence type="ECO:0000259" key="3">
    <source>
        <dbReference type="Pfam" id="PF05368"/>
    </source>
</evidence>
<dbReference type="CDD" id="cd05259">
    <property type="entry name" value="PCBER_SDR_a"/>
    <property type="match status" value="1"/>
</dbReference>
<dbReference type="SUPFAM" id="SSF51735">
    <property type="entry name" value="NAD(P)-binding Rossmann-fold domains"/>
    <property type="match status" value="1"/>
</dbReference>
<evidence type="ECO:0000256" key="2">
    <source>
        <dbReference type="ARBA" id="ARBA00023002"/>
    </source>
</evidence>
<name>A0A0E0JG52_ORYPU</name>
<dbReference type="eggNOG" id="ENOG502QPMY">
    <property type="taxonomic scope" value="Eukaryota"/>
</dbReference>
<evidence type="ECO:0000313" key="4">
    <source>
        <dbReference type="EnsemblPlants" id="OPUNC01G08590.1"/>
    </source>
</evidence>
<accession>A0A0E0JG52</accession>
<reference evidence="4" key="2">
    <citation type="submission" date="2018-05" db="EMBL/GenBank/DDBJ databases">
        <title>OpunRS2 (Oryza punctata Reference Sequence Version 2).</title>
        <authorList>
            <person name="Zhang J."/>
            <person name="Kudrna D."/>
            <person name="Lee S."/>
            <person name="Talag J."/>
            <person name="Welchert J."/>
            <person name="Wing R.A."/>
        </authorList>
    </citation>
    <scope>NUCLEOTIDE SEQUENCE [LARGE SCALE GENOMIC DNA]</scope>
</reference>
<dbReference type="AlphaFoldDB" id="A0A0E0JG52"/>
<dbReference type="Gene3D" id="3.90.25.10">
    <property type="entry name" value="UDP-galactose 4-epimerase, domain 1"/>
    <property type="match status" value="1"/>
</dbReference>
<dbReference type="InterPro" id="IPR008030">
    <property type="entry name" value="NmrA-like"/>
</dbReference>
<feature type="domain" description="NmrA-like" evidence="3">
    <location>
        <begin position="3"/>
        <end position="319"/>
    </location>
</feature>
<organism evidence="4">
    <name type="scientific">Oryza punctata</name>
    <name type="common">Red rice</name>
    <dbReference type="NCBI Taxonomy" id="4537"/>
    <lineage>
        <taxon>Eukaryota</taxon>
        <taxon>Viridiplantae</taxon>
        <taxon>Streptophyta</taxon>
        <taxon>Embryophyta</taxon>
        <taxon>Tracheophyta</taxon>
        <taxon>Spermatophyta</taxon>
        <taxon>Magnoliopsida</taxon>
        <taxon>Liliopsida</taxon>
        <taxon>Poales</taxon>
        <taxon>Poaceae</taxon>
        <taxon>BOP clade</taxon>
        <taxon>Oryzoideae</taxon>
        <taxon>Oryzeae</taxon>
        <taxon>Oryzinae</taxon>
        <taxon>Oryza</taxon>
    </lineage>
</organism>
<dbReference type="Gene3D" id="3.40.50.720">
    <property type="entry name" value="NAD(P)-binding Rossmann-like Domain"/>
    <property type="match status" value="1"/>
</dbReference>
<dbReference type="InterPro" id="IPR036291">
    <property type="entry name" value="NAD(P)-bd_dom_sf"/>
</dbReference>
<dbReference type="OMA" id="IVHASFI"/>
<dbReference type="PANTHER" id="PTHR43349:SF30">
    <property type="entry name" value="NMRA-LIKE DOMAIN-CONTAINING PROTEIN"/>
    <property type="match status" value="1"/>
</dbReference>
<evidence type="ECO:0000256" key="1">
    <source>
        <dbReference type="ARBA" id="ARBA00022857"/>
    </source>
</evidence>
<proteinExistence type="predicted"/>
<reference evidence="4" key="1">
    <citation type="submission" date="2015-04" db="UniProtKB">
        <authorList>
            <consortium name="EnsemblPlants"/>
        </authorList>
    </citation>
    <scope>IDENTIFICATION</scope>
</reference>
<protein>
    <recommendedName>
        <fullName evidence="3">NmrA-like domain-containing protein</fullName>
    </recommendedName>
</protein>
<dbReference type="PANTHER" id="PTHR43349">
    <property type="entry name" value="PINORESINOL REDUCTASE-RELATED"/>
    <property type="match status" value="1"/>
</dbReference>